<accession>A0A3R7KNN7</accession>
<dbReference type="RefSeq" id="XP_029223797.1">
    <property type="nucleotide sequence ID" value="XM_029376108.1"/>
</dbReference>
<protein>
    <submittedName>
        <fullName evidence="2">Uncharacterized protein</fullName>
    </submittedName>
</protein>
<dbReference type="OrthoDB" id="269639at2759"/>
<organism evidence="2 3">
    <name type="scientific">Trypanosoma conorhini</name>
    <dbReference type="NCBI Taxonomy" id="83891"/>
    <lineage>
        <taxon>Eukaryota</taxon>
        <taxon>Discoba</taxon>
        <taxon>Euglenozoa</taxon>
        <taxon>Kinetoplastea</taxon>
        <taxon>Metakinetoplastina</taxon>
        <taxon>Trypanosomatida</taxon>
        <taxon>Trypanosomatidae</taxon>
        <taxon>Trypanosoma</taxon>
    </lineage>
</organism>
<feature type="region of interest" description="Disordered" evidence="1">
    <location>
        <begin position="30"/>
        <end position="49"/>
    </location>
</feature>
<name>A0A3R7KNN7_9TRYP</name>
<evidence type="ECO:0000313" key="2">
    <source>
        <dbReference type="EMBL" id="RNE98243.1"/>
    </source>
</evidence>
<reference evidence="2 3" key="1">
    <citation type="journal article" date="2018" name="BMC Genomics">
        <title>Genomic comparison of Trypanosoma conorhini and Trypanosoma rangeli to Trypanosoma cruzi strains of high and low virulence.</title>
        <authorList>
            <person name="Bradwell K.R."/>
            <person name="Koparde V.N."/>
            <person name="Matveyev A.V."/>
            <person name="Serrano M.G."/>
            <person name="Alves J.M."/>
            <person name="Parikh H."/>
            <person name="Huang B."/>
            <person name="Lee V."/>
            <person name="Espinosa-Alvarez O."/>
            <person name="Ortiz P.A."/>
            <person name="Costa-Martins A.G."/>
            <person name="Teixeira M.M."/>
            <person name="Buck G.A."/>
        </authorList>
    </citation>
    <scope>NUCLEOTIDE SEQUENCE [LARGE SCALE GENOMIC DNA]</scope>
    <source>
        <strain evidence="2 3">025E</strain>
    </source>
</reference>
<evidence type="ECO:0000313" key="3">
    <source>
        <dbReference type="Proteomes" id="UP000284403"/>
    </source>
</evidence>
<evidence type="ECO:0000256" key="1">
    <source>
        <dbReference type="SAM" id="MobiDB-lite"/>
    </source>
</evidence>
<comment type="caution">
    <text evidence="2">The sequence shown here is derived from an EMBL/GenBank/DDBJ whole genome shotgun (WGS) entry which is preliminary data.</text>
</comment>
<dbReference type="AlphaFoldDB" id="A0A3R7KNN7"/>
<feature type="non-terminal residue" evidence="2">
    <location>
        <position position="1"/>
    </location>
</feature>
<proteinExistence type="predicted"/>
<feature type="compositionally biased region" description="Basic residues" evidence="1">
    <location>
        <begin position="100"/>
        <end position="113"/>
    </location>
</feature>
<sequence>PFFPLLLRARAPGKQPAALRLAGAMGRSNNQLRRSAKSQGRVFAPKKRKSKLYNQARAMRLRAERSQPRKLAYRNVISKKGGVVRRRFRSGGYNSSGRFGKAKGAKGNARRPK</sequence>
<keyword evidence="3" id="KW-1185">Reference proteome</keyword>
<gene>
    <name evidence="2" type="ORF">Tco025E_09288</name>
</gene>
<dbReference type="Proteomes" id="UP000284403">
    <property type="component" value="Unassembled WGS sequence"/>
</dbReference>
<dbReference type="EMBL" id="MKKU01001052">
    <property type="protein sequence ID" value="RNE98243.1"/>
    <property type="molecule type" value="Genomic_DNA"/>
</dbReference>
<dbReference type="GeneID" id="40322899"/>
<feature type="region of interest" description="Disordered" evidence="1">
    <location>
        <begin position="87"/>
        <end position="113"/>
    </location>
</feature>